<evidence type="ECO:0000256" key="2">
    <source>
        <dbReference type="PROSITE-ProRule" id="PRU00176"/>
    </source>
</evidence>
<dbReference type="InterPro" id="IPR035979">
    <property type="entry name" value="RBD_domain_sf"/>
</dbReference>
<proteinExistence type="predicted"/>
<protein>
    <recommendedName>
        <fullName evidence="7">RRM domain-containing protein</fullName>
    </recommendedName>
</protein>
<feature type="domain" description="RRM" evidence="3">
    <location>
        <begin position="1"/>
        <end position="47"/>
    </location>
</feature>
<evidence type="ECO:0000256" key="1">
    <source>
        <dbReference type="ARBA" id="ARBA00022884"/>
    </source>
</evidence>
<organism evidence="5 6">
    <name type="scientific">Aspergillus tanneri</name>
    <dbReference type="NCBI Taxonomy" id="1220188"/>
    <lineage>
        <taxon>Eukaryota</taxon>
        <taxon>Fungi</taxon>
        <taxon>Dikarya</taxon>
        <taxon>Ascomycota</taxon>
        <taxon>Pezizomycotina</taxon>
        <taxon>Eurotiomycetes</taxon>
        <taxon>Eurotiomycetidae</taxon>
        <taxon>Eurotiales</taxon>
        <taxon>Aspergillaceae</taxon>
        <taxon>Aspergillus</taxon>
        <taxon>Aspergillus subgen. Circumdati</taxon>
    </lineage>
</organism>
<dbReference type="Gene3D" id="3.30.70.330">
    <property type="match status" value="1"/>
</dbReference>
<dbReference type="Pfam" id="PF00076">
    <property type="entry name" value="RRM_1"/>
    <property type="match status" value="1"/>
</dbReference>
<evidence type="ECO:0008006" key="7">
    <source>
        <dbReference type="Google" id="ProtNLM"/>
    </source>
</evidence>
<dbReference type="GeneID" id="54333403"/>
<dbReference type="InterPro" id="IPR001810">
    <property type="entry name" value="F-box_dom"/>
</dbReference>
<name>A0A5M9MA20_9EURO</name>
<reference evidence="5 6" key="1">
    <citation type="submission" date="2019-08" db="EMBL/GenBank/DDBJ databases">
        <title>The genome sequence of a newly discovered highly antifungal drug resistant Aspergillus species, Aspergillus tanneri NIH 1004.</title>
        <authorList>
            <person name="Mounaud S."/>
            <person name="Singh I."/>
            <person name="Joardar V."/>
            <person name="Pakala S."/>
            <person name="Pakala S."/>
            <person name="Venepally P."/>
            <person name="Chung J.K."/>
            <person name="Losada L."/>
            <person name="Nierman W.C."/>
        </authorList>
    </citation>
    <scope>NUCLEOTIDE SEQUENCE [LARGE SCALE GENOMIC DNA]</scope>
    <source>
        <strain evidence="5 6">NIH1004</strain>
    </source>
</reference>
<accession>A0A5M9MA20</accession>
<evidence type="ECO:0000259" key="4">
    <source>
        <dbReference type="PROSITE" id="PS50181"/>
    </source>
</evidence>
<dbReference type="PROSITE" id="PS50102">
    <property type="entry name" value="RRM"/>
    <property type="match status" value="1"/>
</dbReference>
<dbReference type="RefSeq" id="XP_033421125.1">
    <property type="nucleotide sequence ID" value="XM_033575270.1"/>
</dbReference>
<dbReference type="InterPro" id="IPR000504">
    <property type="entry name" value="RRM_dom"/>
</dbReference>
<dbReference type="VEuPathDB" id="FungiDB:EYZ11_011584"/>
<comment type="caution">
    <text evidence="5">The sequence shown here is derived from an EMBL/GenBank/DDBJ whole genome shotgun (WGS) entry which is preliminary data.</text>
</comment>
<dbReference type="InterPro" id="IPR036047">
    <property type="entry name" value="F-box-like_dom_sf"/>
</dbReference>
<dbReference type="Proteomes" id="UP000324241">
    <property type="component" value="Unassembled WGS sequence"/>
</dbReference>
<evidence type="ECO:0000259" key="3">
    <source>
        <dbReference type="PROSITE" id="PS50102"/>
    </source>
</evidence>
<evidence type="ECO:0000313" key="6">
    <source>
        <dbReference type="Proteomes" id="UP000324241"/>
    </source>
</evidence>
<dbReference type="InterPro" id="IPR052462">
    <property type="entry name" value="SLIRP/GR-RBP-like"/>
</dbReference>
<evidence type="ECO:0000313" key="5">
    <source>
        <dbReference type="EMBL" id="KAA8641763.1"/>
    </source>
</evidence>
<dbReference type="EMBL" id="QUQM01000008">
    <property type="protein sequence ID" value="KAA8641763.1"/>
    <property type="molecule type" value="Genomic_DNA"/>
</dbReference>
<dbReference type="GO" id="GO:0003723">
    <property type="term" value="F:RNA binding"/>
    <property type="evidence" value="ECO:0007669"/>
    <property type="project" value="UniProtKB-UniRule"/>
</dbReference>
<feature type="domain" description="F-box" evidence="4">
    <location>
        <begin position="421"/>
        <end position="465"/>
    </location>
</feature>
<dbReference type="OrthoDB" id="6612291at2759"/>
<gene>
    <name evidence="5" type="ORF">ATNIH1004_010702</name>
</gene>
<dbReference type="VEuPathDB" id="FungiDB:EYZ11_013357"/>
<dbReference type="AlphaFoldDB" id="A0A5M9MA20"/>
<dbReference type="SUPFAM" id="SSF81383">
    <property type="entry name" value="F-box domain"/>
    <property type="match status" value="1"/>
</dbReference>
<keyword evidence="1 2" id="KW-0694">RNA-binding</keyword>
<dbReference type="PANTHER" id="PTHR48027">
    <property type="entry name" value="HETEROGENEOUS NUCLEAR RIBONUCLEOPROTEIN 87F-RELATED"/>
    <property type="match status" value="1"/>
</dbReference>
<dbReference type="SUPFAM" id="SSF54928">
    <property type="entry name" value="RNA-binding domain, RBD"/>
    <property type="match status" value="1"/>
</dbReference>
<dbReference type="PROSITE" id="PS50181">
    <property type="entry name" value="FBOX"/>
    <property type="match status" value="1"/>
</dbReference>
<sequence length="559" mass="62422">MRDRDTGRSKGFGFITFSSEHEANAAINGLHDRELDGRNIAVNLANAKPPPNGGSSGGYGGGGYGGVGYVYCYFCGVSFNIARTAKPGEPHSAGWGSGGWPWGEGVEVGSANWRDGTHRGCSLLVFAGFPKEDDDLAYDPEYVFEEDDAREPYEYASDYESVNNGMGLDEMPLEEDDTEAQWYKDWLATFVTQPSGYNDQDLEHIPGATCPSEQTYSGQNIPVAEMRGCRTAQCLVHKSVSDNWASDGLDQDWELVGDYFLSGLSDGMASPDTDPKRVYPARGGVVQPNSHHTIINYGIDSYTHPNHYLIPFHPWCFDIFCRLSKLHFGHVNITGLMNRRIGEHSWEDFNSFPHDPAVSAAQEQFWRHPWKEYLVANPLNVPKLVPLLLSSIKEENSNFSLSVGAFNLSRPIGLSPIKRATDLLLLLPQELWIFIIGYLGSSDIANLRLASRAFRQLPISVWYRLTPEEMPWLWEACGESETAHTSSFWTAVTANEMQALCSLRDKYSGILRNGYPELDEMAINDVFPWPPAIPQRVKLPRAKTNWYEVYWGSSRTGAS</sequence>
<dbReference type="InterPro" id="IPR012677">
    <property type="entry name" value="Nucleotide-bd_a/b_plait_sf"/>
</dbReference>
<dbReference type="CDD" id="cd09917">
    <property type="entry name" value="F-box_SF"/>
    <property type="match status" value="1"/>
</dbReference>